<dbReference type="CDD" id="cd04301">
    <property type="entry name" value="NAT_SF"/>
    <property type="match status" value="1"/>
</dbReference>
<keyword evidence="2 5" id="KW-0808">Transferase</keyword>
<name>A0A1G4TV47_9HYPH</name>
<dbReference type="InterPro" id="IPR016181">
    <property type="entry name" value="Acyl_CoA_acyltransferase"/>
</dbReference>
<reference evidence="6" key="1">
    <citation type="submission" date="2016-10" db="EMBL/GenBank/DDBJ databases">
        <authorList>
            <person name="Varghese N."/>
            <person name="Submissions S."/>
        </authorList>
    </citation>
    <scope>NUCLEOTIDE SEQUENCE [LARGE SCALE GENOMIC DNA]</scope>
    <source>
        <strain evidence="6">CGMCC 1.1761</strain>
    </source>
</reference>
<dbReference type="PANTHER" id="PTHR10545">
    <property type="entry name" value="DIAMINE N-ACETYLTRANSFERASE"/>
    <property type="match status" value="1"/>
</dbReference>
<dbReference type="FunFam" id="3.40.630.30:FF:000064">
    <property type="entry name" value="GNAT family acetyltransferase"/>
    <property type="match status" value="1"/>
</dbReference>
<dbReference type="SUPFAM" id="SSF55729">
    <property type="entry name" value="Acyl-CoA N-acyltransferases (Nat)"/>
    <property type="match status" value="1"/>
</dbReference>
<gene>
    <name evidence="5" type="ORF">SAMN05660859_3183</name>
</gene>
<accession>A0A1G4TV47</accession>
<dbReference type="InterPro" id="IPR000182">
    <property type="entry name" value="GNAT_dom"/>
</dbReference>
<evidence type="ECO:0000313" key="5">
    <source>
        <dbReference type="EMBL" id="SCW85208.1"/>
    </source>
</evidence>
<dbReference type="Pfam" id="PF00583">
    <property type="entry name" value="Acetyltransf_1"/>
    <property type="match status" value="1"/>
</dbReference>
<dbReference type="Proteomes" id="UP000198889">
    <property type="component" value="Unassembled WGS sequence"/>
</dbReference>
<dbReference type="Gene3D" id="3.40.630.30">
    <property type="match status" value="1"/>
</dbReference>
<organism evidence="5 6">
    <name type="scientific">Ancylobacter rudongensis</name>
    <dbReference type="NCBI Taxonomy" id="177413"/>
    <lineage>
        <taxon>Bacteria</taxon>
        <taxon>Pseudomonadati</taxon>
        <taxon>Pseudomonadota</taxon>
        <taxon>Alphaproteobacteria</taxon>
        <taxon>Hyphomicrobiales</taxon>
        <taxon>Xanthobacteraceae</taxon>
        <taxon>Ancylobacter</taxon>
    </lineage>
</organism>
<dbReference type="STRING" id="177413.SAMN05660859_3183"/>
<dbReference type="PANTHER" id="PTHR10545:SF29">
    <property type="entry name" value="GH14572P-RELATED"/>
    <property type="match status" value="1"/>
</dbReference>
<comment type="similarity">
    <text evidence="1">Belongs to the acetyltransferase family.</text>
</comment>
<dbReference type="InterPro" id="IPR051016">
    <property type="entry name" value="Diverse_Substrate_AcTransf"/>
</dbReference>
<evidence type="ECO:0000256" key="3">
    <source>
        <dbReference type="ARBA" id="ARBA00023315"/>
    </source>
</evidence>
<keyword evidence="6" id="KW-1185">Reference proteome</keyword>
<sequence length="159" mass="18212">MPLALRPARPDDAALILSFVRELAEYEKLLHEVEATAEDFARDLFGPQPRVFCDIAEWDGAPAGFALWYYTFSTFRGRQGIFLEDIFVRPQFRGRGIARALMRRLARRCVDEALGRFEWNVLDWNAPAIRFYRSVGAVPLDAWTMQRVSGEALEKLAEG</sequence>
<keyword evidence="3 5" id="KW-0012">Acyltransferase</keyword>
<dbReference type="RefSeq" id="WP_091441564.1">
    <property type="nucleotide sequence ID" value="NZ_FMTP01000005.1"/>
</dbReference>
<proteinExistence type="inferred from homology"/>
<dbReference type="EMBL" id="FMTP01000005">
    <property type="protein sequence ID" value="SCW85208.1"/>
    <property type="molecule type" value="Genomic_DNA"/>
</dbReference>
<evidence type="ECO:0000313" key="6">
    <source>
        <dbReference type="Proteomes" id="UP000198889"/>
    </source>
</evidence>
<dbReference type="AlphaFoldDB" id="A0A1G4TV47"/>
<protein>
    <submittedName>
        <fullName evidence="5">L-amino acid N-acyltransferase YncA</fullName>
    </submittedName>
</protein>
<evidence type="ECO:0000256" key="2">
    <source>
        <dbReference type="ARBA" id="ARBA00022679"/>
    </source>
</evidence>
<dbReference type="GO" id="GO:0008080">
    <property type="term" value="F:N-acetyltransferase activity"/>
    <property type="evidence" value="ECO:0007669"/>
    <property type="project" value="TreeGrafter"/>
</dbReference>
<evidence type="ECO:0000259" key="4">
    <source>
        <dbReference type="PROSITE" id="PS51186"/>
    </source>
</evidence>
<dbReference type="PROSITE" id="PS51186">
    <property type="entry name" value="GNAT"/>
    <property type="match status" value="1"/>
</dbReference>
<evidence type="ECO:0000256" key="1">
    <source>
        <dbReference type="ARBA" id="ARBA00008694"/>
    </source>
</evidence>
<feature type="domain" description="N-acetyltransferase" evidence="4">
    <location>
        <begin position="3"/>
        <end position="158"/>
    </location>
</feature>